<keyword evidence="3" id="KW-1185">Reference proteome</keyword>
<dbReference type="Proteomes" id="UP000815677">
    <property type="component" value="Unassembled WGS sequence"/>
</dbReference>
<feature type="region of interest" description="Disordered" evidence="1">
    <location>
        <begin position="309"/>
        <end position="332"/>
    </location>
</feature>
<name>A0ABQ0LFY3_MYCCL</name>
<evidence type="ECO:0000313" key="2">
    <source>
        <dbReference type="EMBL" id="GAT50003.1"/>
    </source>
</evidence>
<dbReference type="EMBL" id="DF846116">
    <property type="protein sequence ID" value="GAT50003.1"/>
    <property type="molecule type" value="Genomic_DNA"/>
</dbReference>
<evidence type="ECO:0000256" key="1">
    <source>
        <dbReference type="SAM" id="MobiDB-lite"/>
    </source>
</evidence>
<feature type="compositionally biased region" description="Polar residues" evidence="1">
    <location>
        <begin position="319"/>
        <end position="330"/>
    </location>
</feature>
<reference evidence="2" key="1">
    <citation type="submission" date="2014-09" db="EMBL/GenBank/DDBJ databases">
        <title>Genome sequence of the luminous mushroom Mycena chlorophos for searching fungal bioluminescence genes.</title>
        <authorList>
            <person name="Tanaka Y."/>
            <person name="Kasuga D."/>
            <person name="Oba Y."/>
            <person name="Hase S."/>
            <person name="Sato K."/>
            <person name="Oba Y."/>
            <person name="Sakakibara Y."/>
        </authorList>
    </citation>
    <scope>NUCLEOTIDE SEQUENCE</scope>
</reference>
<organism evidence="2 3">
    <name type="scientific">Mycena chlorophos</name>
    <name type="common">Agaric fungus</name>
    <name type="synonym">Agaricus chlorophos</name>
    <dbReference type="NCBI Taxonomy" id="658473"/>
    <lineage>
        <taxon>Eukaryota</taxon>
        <taxon>Fungi</taxon>
        <taxon>Dikarya</taxon>
        <taxon>Basidiomycota</taxon>
        <taxon>Agaricomycotina</taxon>
        <taxon>Agaricomycetes</taxon>
        <taxon>Agaricomycetidae</taxon>
        <taxon>Agaricales</taxon>
        <taxon>Marasmiineae</taxon>
        <taxon>Mycenaceae</taxon>
        <taxon>Mycena</taxon>
    </lineage>
</organism>
<proteinExistence type="predicted"/>
<protein>
    <submittedName>
        <fullName evidence="2">Uncharacterized protein</fullName>
    </submittedName>
</protein>
<accession>A0ABQ0LFY3</accession>
<evidence type="ECO:0000313" key="3">
    <source>
        <dbReference type="Proteomes" id="UP000815677"/>
    </source>
</evidence>
<sequence>MSFPRFTPRYCLVPPASTHPSAVESRMPSLLGKHFVRQDAAASAQRPEDELDPLFEGSLKRNMRSWWFVTKSVSSVHPSRPRGVSARRCWTTRRTANTLASTSTSAPSLCTYPNANKLLRQHAQDAHINRLAHSPCLRTEMKVHRRRDMLPSIQMQRMHQIRHPLPLPVRRDEHRRQRARGAVSNLRCSVDDVVDLGVAMLPQGVLCRHSSGNGATIGVVLGLDGDKELAVALVVAASDVDTEQAGDRGGRCAQRCERDEGILVVRRYCCDWRKVLWDGWGTGSDRMQVFENRARDQWGPRELAKHRRRAVRRPRTYDQRATNQAGTASASRHLLDGHAPVVEDRKLLDAHAHVVHLPQLLGPFRQDLRAVHRLWVVAELVDVVDVEHLHAFARTDNIPPFFRDGAARQDVDVGSWVVAERSACDWTGDERVHGDVEHVAGAVRQRVGEWWMVARDVGWEDVVAHGRKLGRTVPGRHYSSYDLDAFGMRRYLLVIVNQ</sequence>
<gene>
    <name evidence="2" type="ORF">MCHLO_07286</name>
</gene>